<evidence type="ECO:0000313" key="2">
    <source>
        <dbReference type="EMBL" id="RVX12144.1"/>
    </source>
</evidence>
<name>A0A438JT48_VITVI</name>
<sequence length="173" mass="19728">MQKMGFGEKWTRWIKWCISTMTFLVLINDTPSRFFHNSRGLRQGHSFSPYLFMIGMEALSFFIKRAVSGGFLTGCKVKERGGEGVQITHFLYANDMLIFYEASKDQLAYLSWLLIWFETIFGLRINLDKSEILLVWRVENLEELALKFGCKTGALSSSYSGLPLGASHKSMAA</sequence>
<protein>
    <recommendedName>
        <fullName evidence="1">Reverse transcriptase domain-containing protein</fullName>
    </recommendedName>
</protein>
<reference evidence="2 3" key="1">
    <citation type="journal article" date="2018" name="PLoS Genet.">
        <title>Population sequencing reveals clonal diversity and ancestral inbreeding in the grapevine cultivar Chardonnay.</title>
        <authorList>
            <person name="Roach M.J."/>
            <person name="Johnson D.L."/>
            <person name="Bohlmann J."/>
            <person name="van Vuuren H.J."/>
            <person name="Jones S.J."/>
            <person name="Pretorius I.S."/>
            <person name="Schmidt S.A."/>
            <person name="Borneman A.R."/>
        </authorList>
    </citation>
    <scope>NUCLEOTIDE SEQUENCE [LARGE SCALE GENOMIC DNA]</scope>
    <source>
        <strain evidence="3">cv. Chardonnay</strain>
        <tissue evidence="2">Leaf</tissue>
    </source>
</reference>
<organism evidence="2 3">
    <name type="scientific">Vitis vinifera</name>
    <name type="common">Grape</name>
    <dbReference type="NCBI Taxonomy" id="29760"/>
    <lineage>
        <taxon>Eukaryota</taxon>
        <taxon>Viridiplantae</taxon>
        <taxon>Streptophyta</taxon>
        <taxon>Embryophyta</taxon>
        <taxon>Tracheophyta</taxon>
        <taxon>Spermatophyta</taxon>
        <taxon>Magnoliopsida</taxon>
        <taxon>eudicotyledons</taxon>
        <taxon>Gunneridae</taxon>
        <taxon>Pentapetalae</taxon>
        <taxon>rosids</taxon>
        <taxon>Vitales</taxon>
        <taxon>Vitaceae</taxon>
        <taxon>Viteae</taxon>
        <taxon>Vitis</taxon>
    </lineage>
</organism>
<dbReference type="Proteomes" id="UP000288805">
    <property type="component" value="Unassembled WGS sequence"/>
</dbReference>
<dbReference type="PROSITE" id="PS50878">
    <property type="entry name" value="RT_POL"/>
    <property type="match status" value="1"/>
</dbReference>
<comment type="caution">
    <text evidence="2">The sequence shown here is derived from an EMBL/GenBank/DDBJ whole genome shotgun (WGS) entry which is preliminary data.</text>
</comment>
<dbReference type="Pfam" id="PF00078">
    <property type="entry name" value="RVT_1"/>
    <property type="match status" value="1"/>
</dbReference>
<dbReference type="AlphaFoldDB" id="A0A438JT48"/>
<feature type="domain" description="Reverse transcriptase" evidence="1">
    <location>
        <begin position="1"/>
        <end position="164"/>
    </location>
</feature>
<dbReference type="InterPro" id="IPR000477">
    <property type="entry name" value="RT_dom"/>
</dbReference>
<dbReference type="PANTHER" id="PTHR46890:SF50">
    <property type="entry name" value="RNA-DIRECTED DNA POLYMERASE, EUKARYOTA, REVERSE TRANSCRIPTASE ZINC-BINDING DOMAIN PROTEIN-RELATED"/>
    <property type="match status" value="1"/>
</dbReference>
<dbReference type="EMBL" id="QGNW01000028">
    <property type="protein sequence ID" value="RVX12144.1"/>
    <property type="molecule type" value="Genomic_DNA"/>
</dbReference>
<evidence type="ECO:0000259" key="1">
    <source>
        <dbReference type="PROSITE" id="PS50878"/>
    </source>
</evidence>
<dbReference type="InterPro" id="IPR052343">
    <property type="entry name" value="Retrotransposon-Effector_Assoc"/>
</dbReference>
<evidence type="ECO:0000313" key="3">
    <source>
        <dbReference type="Proteomes" id="UP000288805"/>
    </source>
</evidence>
<gene>
    <name evidence="2" type="ORF">CK203_010530</name>
</gene>
<dbReference type="Gramene" id="Vitis03g00352.t01">
    <property type="protein sequence ID" value="Vitis03g00352.t01.CDS"/>
    <property type="gene ID" value="Vitis03g00352"/>
</dbReference>
<dbReference type="PANTHER" id="PTHR46890">
    <property type="entry name" value="NON-LTR RETROLELEMENT REVERSE TRANSCRIPTASE-LIKE PROTEIN-RELATED"/>
    <property type="match status" value="1"/>
</dbReference>
<proteinExistence type="predicted"/>
<accession>A0A438JT48</accession>